<dbReference type="STRING" id="93759.A0A1R3H7K8"/>
<evidence type="ECO:0000256" key="5">
    <source>
        <dbReference type="ARBA" id="ARBA00022781"/>
    </source>
</evidence>
<evidence type="ECO:0000256" key="2">
    <source>
        <dbReference type="ARBA" id="ARBA00005699"/>
    </source>
</evidence>
<dbReference type="Proteomes" id="UP000187203">
    <property type="component" value="Unassembled WGS sequence"/>
</dbReference>
<reference evidence="11" key="1">
    <citation type="submission" date="2013-09" db="EMBL/GenBank/DDBJ databases">
        <title>Corchorus olitorius genome sequencing.</title>
        <authorList>
            <person name="Alam M."/>
            <person name="Haque M.S."/>
            <person name="Islam M.S."/>
            <person name="Emdad E.M."/>
            <person name="Islam M.M."/>
            <person name="Ahmed B."/>
            <person name="Halim A."/>
            <person name="Hossen Q.M.M."/>
            <person name="Hossain M.Z."/>
            <person name="Ahmed R."/>
            <person name="Khan M.M."/>
            <person name="Islam R."/>
            <person name="Rashid M.M."/>
            <person name="Khan S.A."/>
            <person name="Rahman M.S."/>
            <person name="Alam M."/>
            <person name="Yahiya A.S."/>
            <person name="Khan M.S."/>
            <person name="Azam M.S."/>
            <person name="Haque T."/>
            <person name="Lashkar M.Z.H."/>
            <person name="Akhand A.I."/>
            <person name="Morshed G."/>
            <person name="Roy S."/>
            <person name="Uddin K.S."/>
            <person name="Rabeya T."/>
            <person name="Hossain A.S."/>
            <person name="Chowdhury A."/>
            <person name="Snigdha A.R."/>
            <person name="Mortoza M.S."/>
            <person name="Matin S.A."/>
            <person name="Hoque S.M.E."/>
            <person name="Islam M.K."/>
            <person name="Roy D.K."/>
            <person name="Haider R."/>
            <person name="Moosa M.M."/>
            <person name="Elias S.M."/>
            <person name="Hasan A.M."/>
            <person name="Jahan S."/>
            <person name="Shafiuddin M."/>
            <person name="Mahmood N."/>
            <person name="Shommy N.S."/>
        </authorList>
    </citation>
    <scope>NUCLEOTIDE SEQUENCE [LARGE SCALE GENOMIC DNA]</scope>
    <source>
        <strain evidence="11">cv. O-4</strain>
    </source>
</reference>
<evidence type="ECO:0000256" key="4">
    <source>
        <dbReference type="ARBA" id="ARBA00022547"/>
    </source>
</evidence>
<dbReference type="InterPro" id="IPR006808">
    <property type="entry name" value="ATP_synth_F0_gsu_mt"/>
</dbReference>
<dbReference type="PANTHER" id="PTHR12386">
    <property type="entry name" value="ATP SYNTHASE SUBUNIT"/>
    <property type="match status" value="1"/>
</dbReference>
<dbReference type="Pfam" id="PF04718">
    <property type="entry name" value="ATP-synt_G"/>
    <property type="match status" value="1"/>
</dbReference>
<keyword evidence="6" id="KW-0406">Ion transport</keyword>
<proteinExistence type="inferred from homology"/>
<keyword evidence="4" id="KW-0138">CF(0)</keyword>
<comment type="caution">
    <text evidence="10">The sequence shown here is derived from an EMBL/GenBank/DDBJ whole genome shotgun (WGS) entry which is preliminary data.</text>
</comment>
<accession>A0A1R3H7K8</accession>
<keyword evidence="3" id="KW-0813">Transport</keyword>
<dbReference type="GO" id="GO:0031966">
    <property type="term" value="C:mitochondrial membrane"/>
    <property type="evidence" value="ECO:0007669"/>
    <property type="project" value="UniProtKB-SubCell"/>
</dbReference>
<organism evidence="10 11">
    <name type="scientific">Corchorus olitorius</name>
    <dbReference type="NCBI Taxonomy" id="93759"/>
    <lineage>
        <taxon>Eukaryota</taxon>
        <taxon>Viridiplantae</taxon>
        <taxon>Streptophyta</taxon>
        <taxon>Embryophyta</taxon>
        <taxon>Tracheophyta</taxon>
        <taxon>Spermatophyta</taxon>
        <taxon>Magnoliopsida</taxon>
        <taxon>eudicotyledons</taxon>
        <taxon>Gunneridae</taxon>
        <taxon>Pentapetalae</taxon>
        <taxon>rosids</taxon>
        <taxon>malvids</taxon>
        <taxon>Malvales</taxon>
        <taxon>Malvaceae</taxon>
        <taxon>Grewioideae</taxon>
        <taxon>Apeibeae</taxon>
        <taxon>Corchorus</taxon>
    </lineage>
</organism>
<sequence>MGSKLQQLQTRANQISQFVVKNGSSYYKEMMEKNKQYIQQPSTVETCQLLANQLFYTRLASIPRRYEAFWKEIESLKEFSKTKEAWSMENASLAALFGVECIAWCWGGKVIGRAGEFVIN</sequence>
<comment type="similarity">
    <text evidence="2">Belongs to the ATPase g subunit family.</text>
</comment>
<dbReference type="GO" id="GO:0045259">
    <property type="term" value="C:proton-transporting ATP synthase complex"/>
    <property type="evidence" value="ECO:0007669"/>
    <property type="project" value="UniProtKB-KW"/>
</dbReference>
<evidence type="ECO:0000256" key="1">
    <source>
        <dbReference type="ARBA" id="ARBA00004325"/>
    </source>
</evidence>
<dbReference type="GO" id="GO:0015986">
    <property type="term" value="P:proton motive force-driven ATP synthesis"/>
    <property type="evidence" value="ECO:0007669"/>
    <property type="project" value="InterPro"/>
</dbReference>
<dbReference type="OrthoDB" id="437at2759"/>
<keyword evidence="7" id="KW-0496">Mitochondrion</keyword>
<evidence type="ECO:0000256" key="3">
    <source>
        <dbReference type="ARBA" id="ARBA00022448"/>
    </source>
</evidence>
<dbReference type="GO" id="GO:0015078">
    <property type="term" value="F:proton transmembrane transporter activity"/>
    <property type="evidence" value="ECO:0007669"/>
    <property type="project" value="InterPro"/>
</dbReference>
<evidence type="ECO:0000256" key="8">
    <source>
        <dbReference type="ARBA" id="ARBA00023136"/>
    </source>
</evidence>
<keyword evidence="8" id="KW-0472">Membrane</keyword>
<dbReference type="AlphaFoldDB" id="A0A1R3H7K8"/>
<evidence type="ECO:0000256" key="9">
    <source>
        <dbReference type="ARBA" id="ARBA00023310"/>
    </source>
</evidence>
<gene>
    <name evidence="10" type="ORF">COLO4_30612</name>
</gene>
<evidence type="ECO:0000256" key="6">
    <source>
        <dbReference type="ARBA" id="ARBA00023065"/>
    </source>
</evidence>
<evidence type="ECO:0000313" key="10">
    <source>
        <dbReference type="EMBL" id="OMO66358.1"/>
    </source>
</evidence>
<comment type="subcellular location">
    <subcellularLocation>
        <location evidence="1">Mitochondrion membrane</location>
    </subcellularLocation>
</comment>
<protein>
    <submittedName>
        <fullName evidence="10">ATPase, F0 complex, subunit G, mitochondrial</fullName>
    </submittedName>
</protein>
<keyword evidence="9" id="KW-0066">ATP synthesis</keyword>
<evidence type="ECO:0000256" key="7">
    <source>
        <dbReference type="ARBA" id="ARBA00023128"/>
    </source>
</evidence>
<name>A0A1R3H7K8_9ROSI</name>
<evidence type="ECO:0000313" key="11">
    <source>
        <dbReference type="Proteomes" id="UP000187203"/>
    </source>
</evidence>
<keyword evidence="11" id="KW-1185">Reference proteome</keyword>
<keyword evidence="5" id="KW-0375">Hydrogen ion transport</keyword>
<dbReference type="EMBL" id="AWUE01020757">
    <property type="protein sequence ID" value="OMO66358.1"/>
    <property type="molecule type" value="Genomic_DNA"/>
</dbReference>